<protein>
    <submittedName>
        <fullName evidence="1">Cysteine-rich protein</fullName>
    </submittedName>
</protein>
<dbReference type="EMBL" id="BK014913">
    <property type="protein sequence ID" value="DAD82151.1"/>
    <property type="molecule type" value="Genomic_DNA"/>
</dbReference>
<accession>A0A8S5MJC5</accession>
<reference evidence="1" key="1">
    <citation type="journal article" date="2021" name="Proc. Natl. Acad. Sci. U.S.A.">
        <title>A Catalog of Tens of Thousands of Viruses from Human Metagenomes Reveals Hidden Associations with Chronic Diseases.</title>
        <authorList>
            <person name="Tisza M.J."/>
            <person name="Buck C.B."/>
        </authorList>
    </citation>
    <scope>NUCLEOTIDE SEQUENCE</scope>
    <source>
        <strain evidence="1">CtwQg18</strain>
    </source>
</reference>
<organism evidence="1">
    <name type="scientific">Siphoviridae sp. ctwQg18</name>
    <dbReference type="NCBI Taxonomy" id="2826516"/>
    <lineage>
        <taxon>Viruses</taxon>
        <taxon>Duplodnaviria</taxon>
        <taxon>Heunggongvirae</taxon>
        <taxon>Uroviricota</taxon>
        <taxon>Caudoviricetes</taxon>
    </lineage>
</organism>
<proteinExistence type="predicted"/>
<evidence type="ECO:0000313" key="1">
    <source>
        <dbReference type="EMBL" id="DAD82151.1"/>
    </source>
</evidence>
<sequence length="58" mass="6537">METENVYCPVCKARANREKLLFKKAPGASGTIFINCRGCKEVIKIELSKEPLSRLSHK</sequence>
<dbReference type="EMBL" id="BK014913">
    <property type="protein sequence ID" value="DAD82227.1"/>
    <property type="molecule type" value="Genomic_DNA"/>
</dbReference>
<name>A0A8S5MJC5_9CAUD</name>